<dbReference type="Pfam" id="PF19296">
    <property type="entry name" value="RelA_AH_RIS"/>
    <property type="match status" value="1"/>
</dbReference>
<dbReference type="PANTHER" id="PTHR21262">
    <property type="entry name" value="GUANOSINE-3',5'-BIS DIPHOSPHATE 3'-PYROPHOSPHOHYDROLASE"/>
    <property type="match status" value="1"/>
</dbReference>
<dbReference type="InterPro" id="IPR003607">
    <property type="entry name" value="HD/PDEase_dom"/>
</dbReference>
<dbReference type="Pfam" id="PF02824">
    <property type="entry name" value="TGS"/>
    <property type="match status" value="1"/>
</dbReference>
<gene>
    <name evidence="5" type="ORF">METZ01_LOCUS93592</name>
</gene>
<dbReference type="Pfam" id="PF04607">
    <property type="entry name" value="RelA_SpoT"/>
    <property type="match status" value="1"/>
</dbReference>
<dbReference type="NCBIfam" id="TIGR00691">
    <property type="entry name" value="spoT_relA"/>
    <property type="match status" value="1"/>
</dbReference>
<dbReference type="GO" id="GO:0042594">
    <property type="term" value="P:response to starvation"/>
    <property type="evidence" value="ECO:0007669"/>
    <property type="project" value="TreeGrafter"/>
</dbReference>
<dbReference type="InterPro" id="IPR012676">
    <property type="entry name" value="TGS-like"/>
</dbReference>
<dbReference type="Gene3D" id="3.10.20.30">
    <property type="match status" value="1"/>
</dbReference>
<dbReference type="SUPFAM" id="SSF81271">
    <property type="entry name" value="TGS-like"/>
    <property type="match status" value="1"/>
</dbReference>
<dbReference type="SUPFAM" id="SSF109604">
    <property type="entry name" value="HD-domain/PDEase-like"/>
    <property type="match status" value="1"/>
</dbReference>
<proteinExistence type="inferred from homology"/>
<dbReference type="InterPro" id="IPR004811">
    <property type="entry name" value="RelA/Spo_fam"/>
</dbReference>
<dbReference type="SUPFAM" id="SSF81301">
    <property type="entry name" value="Nucleotidyltransferase"/>
    <property type="match status" value="1"/>
</dbReference>
<dbReference type="PROSITE" id="PS51671">
    <property type="entry name" value="ACT"/>
    <property type="match status" value="1"/>
</dbReference>
<dbReference type="PANTHER" id="PTHR21262:SF36">
    <property type="entry name" value="BIFUNCTIONAL (P)PPGPP SYNTHASE_HYDROLASE SPOT"/>
    <property type="match status" value="1"/>
</dbReference>
<name>A0A381VLT4_9ZZZZ</name>
<dbReference type="SUPFAM" id="SSF55021">
    <property type="entry name" value="ACT-like"/>
    <property type="match status" value="1"/>
</dbReference>
<dbReference type="InterPro" id="IPR004095">
    <property type="entry name" value="TGS"/>
</dbReference>
<dbReference type="CDD" id="cd00077">
    <property type="entry name" value="HDc"/>
    <property type="match status" value="1"/>
</dbReference>
<feature type="domain" description="HD" evidence="3">
    <location>
        <begin position="60"/>
        <end position="159"/>
    </location>
</feature>
<dbReference type="CDD" id="cd01668">
    <property type="entry name" value="TGS_RSH"/>
    <property type="match status" value="1"/>
</dbReference>
<evidence type="ECO:0000256" key="1">
    <source>
        <dbReference type="ARBA" id="ARBA00007476"/>
    </source>
</evidence>
<evidence type="ECO:0000313" key="5">
    <source>
        <dbReference type="EMBL" id="SVA40738.1"/>
    </source>
</evidence>
<dbReference type="InterPro" id="IPR002912">
    <property type="entry name" value="ACT_dom"/>
</dbReference>
<dbReference type="GO" id="GO:0008893">
    <property type="term" value="F:guanosine-3',5'-bis(diphosphate) 3'-diphosphatase activity"/>
    <property type="evidence" value="ECO:0007669"/>
    <property type="project" value="TreeGrafter"/>
</dbReference>
<dbReference type="GO" id="GO:0005886">
    <property type="term" value="C:plasma membrane"/>
    <property type="evidence" value="ECO:0007669"/>
    <property type="project" value="TreeGrafter"/>
</dbReference>
<dbReference type="GO" id="GO:0008728">
    <property type="term" value="F:GTP diphosphokinase activity"/>
    <property type="evidence" value="ECO:0007669"/>
    <property type="project" value="TreeGrafter"/>
</dbReference>
<sequence>MDYAASIRERLPGVRKSTGFKQLLTKLDYLPNSHRDVIVAAYEFGANAHDGQKRLSGEPYISHPVAVASILADLHLDSQSIAAAILHDVLEDTTIDTLKIEEKFGAEIATLVDGVSKLDQLNFYSRSEAQVESFRKMMLAMVDDIRVILVKLADRLHNMQTLEALPPEKQRRIAKETLEIYAPISNRLGINWLKTALEELGFRYAYPFRSRVIDKALQKIQGNQRQIVKRISDRLRRALRNAGVTATVQGRKKRLYSIYKKMSRKKRALDEVVDVFGFRLIVDDVEACYRTLGLVHQLYKPMPGRFKDYIAIPRVNGYQSLHTTLFGPNGIPIEVQIRTREMDQVAEGGIASHWQYKATDGTVVSPQARAREWLASISEIQTAANSEEFMEHVKVDLFPDKVYVFTPRGDILRLPRGATCVDFAYAVHTDVGNRCAEAKINRRLVPLHTILKSGQTVKIGTSKRAHVNANWVNFVATAKARYHIRQHLKNLRRDEAIKLGRKLLHQALRDYGTTMRKISRNRLRSLLGEFNLSRTVELYEQLGLGERLAPLIAQALVQSPSIGPGVSAKPSVITIAGTEGMVVSYARCCHPIPGDDIMGYMSSGRGVIIHRNVCGNLVEFSKQPNKWISVEWQPNVKSDFSAEIRVEVSHRPGMLAEVATRIADAGSNIEQVSVDEGAEKDGGDAVELPFTILVPDRIALAKVIRQIRTLPGVKRVIRPCA</sequence>
<dbReference type="CDD" id="cd04876">
    <property type="entry name" value="ACT_RelA-SpoT"/>
    <property type="match status" value="1"/>
</dbReference>
<dbReference type="GO" id="GO:0015969">
    <property type="term" value="P:guanosine tetraphosphate metabolic process"/>
    <property type="evidence" value="ECO:0007669"/>
    <property type="project" value="InterPro"/>
</dbReference>
<dbReference type="SMART" id="SM00471">
    <property type="entry name" value="HDc"/>
    <property type="match status" value="1"/>
</dbReference>
<evidence type="ECO:0000259" key="3">
    <source>
        <dbReference type="PROSITE" id="PS51831"/>
    </source>
</evidence>
<dbReference type="AlphaFoldDB" id="A0A381VLT4"/>
<comment type="similarity">
    <text evidence="1">Belongs to the RelA/SpoT family.</text>
</comment>
<dbReference type="Gene3D" id="3.30.70.260">
    <property type="match status" value="1"/>
</dbReference>
<evidence type="ECO:0000259" key="4">
    <source>
        <dbReference type="PROSITE" id="PS51880"/>
    </source>
</evidence>
<dbReference type="InterPro" id="IPR033655">
    <property type="entry name" value="TGS_RelA/SpoT"/>
</dbReference>
<feature type="domain" description="TGS" evidence="4">
    <location>
        <begin position="400"/>
        <end position="461"/>
    </location>
</feature>
<reference evidence="5" key="1">
    <citation type="submission" date="2018-05" db="EMBL/GenBank/DDBJ databases">
        <authorList>
            <person name="Lanie J.A."/>
            <person name="Ng W.-L."/>
            <person name="Kazmierczak K.M."/>
            <person name="Andrzejewski T.M."/>
            <person name="Davidsen T.M."/>
            <person name="Wayne K.J."/>
            <person name="Tettelin H."/>
            <person name="Glass J.I."/>
            <person name="Rusch D."/>
            <person name="Podicherti R."/>
            <person name="Tsui H.-C.T."/>
            <person name="Winkler M.E."/>
        </authorList>
    </citation>
    <scope>NUCLEOTIDE SEQUENCE</scope>
</reference>
<organism evidence="5">
    <name type="scientific">marine metagenome</name>
    <dbReference type="NCBI Taxonomy" id="408172"/>
    <lineage>
        <taxon>unclassified sequences</taxon>
        <taxon>metagenomes</taxon>
        <taxon>ecological metagenomes</taxon>
    </lineage>
</organism>
<protein>
    <recommendedName>
        <fullName evidence="6">TGS domain-containing protein</fullName>
    </recommendedName>
</protein>
<evidence type="ECO:0000259" key="2">
    <source>
        <dbReference type="PROSITE" id="PS51671"/>
    </source>
</evidence>
<dbReference type="Pfam" id="PF13328">
    <property type="entry name" value="HD_4"/>
    <property type="match status" value="1"/>
</dbReference>
<accession>A0A381VLT4</accession>
<dbReference type="InterPro" id="IPR045865">
    <property type="entry name" value="ACT-like_dom_sf"/>
</dbReference>
<dbReference type="FunFam" id="1.10.3210.10:FF:000001">
    <property type="entry name" value="GTP pyrophosphokinase RelA"/>
    <property type="match status" value="1"/>
</dbReference>
<dbReference type="PROSITE" id="PS51880">
    <property type="entry name" value="TGS"/>
    <property type="match status" value="1"/>
</dbReference>
<dbReference type="InterPro" id="IPR045600">
    <property type="entry name" value="RelA/SpoT_AH_RIS"/>
</dbReference>
<dbReference type="SMART" id="SM00954">
    <property type="entry name" value="RelA_SpoT"/>
    <property type="match status" value="1"/>
</dbReference>
<dbReference type="CDD" id="cd05399">
    <property type="entry name" value="NT_Rel-Spo_like"/>
    <property type="match status" value="1"/>
</dbReference>
<dbReference type="Pfam" id="PF13291">
    <property type="entry name" value="ACT_4"/>
    <property type="match status" value="1"/>
</dbReference>
<dbReference type="Gene3D" id="1.10.3210.10">
    <property type="entry name" value="Hypothetical protein af1432"/>
    <property type="match status" value="1"/>
</dbReference>
<dbReference type="PROSITE" id="PS51831">
    <property type="entry name" value="HD"/>
    <property type="match status" value="1"/>
</dbReference>
<dbReference type="EMBL" id="UINC01009068">
    <property type="protein sequence ID" value="SVA40738.1"/>
    <property type="molecule type" value="Genomic_DNA"/>
</dbReference>
<feature type="domain" description="ACT" evidence="2">
    <location>
        <begin position="643"/>
        <end position="718"/>
    </location>
</feature>
<dbReference type="FunFam" id="3.30.460.10:FF:000001">
    <property type="entry name" value="GTP pyrophosphokinase RelA"/>
    <property type="match status" value="1"/>
</dbReference>
<dbReference type="FunFam" id="3.10.20.30:FF:000002">
    <property type="entry name" value="GTP pyrophosphokinase (RelA/SpoT)"/>
    <property type="match status" value="1"/>
</dbReference>
<dbReference type="InterPro" id="IPR012675">
    <property type="entry name" value="Beta-grasp_dom_sf"/>
</dbReference>
<dbReference type="Gene3D" id="3.30.460.10">
    <property type="entry name" value="Beta Polymerase, domain 2"/>
    <property type="match status" value="1"/>
</dbReference>
<dbReference type="InterPro" id="IPR043519">
    <property type="entry name" value="NT_sf"/>
</dbReference>
<dbReference type="InterPro" id="IPR007685">
    <property type="entry name" value="RelA_SpoT"/>
</dbReference>
<dbReference type="InterPro" id="IPR006674">
    <property type="entry name" value="HD_domain"/>
</dbReference>
<evidence type="ECO:0008006" key="6">
    <source>
        <dbReference type="Google" id="ProtNLM"/>
    </source>
</evidence>